<reference evidence="4 5" key="1">
    <citation type="journal article" date="2021" name="Genome Biol.">
        <title>AFLAP: assembly-free linkage analysis pipeline using k-mers from genome sequencing data.</title>
        <authorList>
            <person name="Fletcher K."/>
            <person name="Zhang L."/>
            <person name="Gil J."/>
            <person name="Han R."/>
            <person name="Cavanaugh K."/>
            <person name="Michelmore R."/>
        </authorList>
    </citation>
    <scope>NUCLEOTIDE SEQUENCE [LARGE SCALE GENOMIC DNA]</scope>
    <source>
        <strain evidence="4 5">SF5</strain>
    </source>
</reference>
<comment type="caution">
    <text evidence="4">The sequence shown here is derived from an EMBL/GenBank/DDBJ whole genome shotgun (WGS) entry which is preliminary data.</text>
</comment>
<keyword evidence="1" id="KW-0808">Transferase</keyword>
<evidence type="ECO:0000259" key="3">
    <source>
        <dbReference type="PROSITE" id="PS51186"/>
    </source>
</evidence>
<feature type="domain" description="N-acetyltransferase" evidence="3">
    <location>
        <begin position="96"/>
        <end position="251"/>
    </location>
</feature>
<sequence>MLRSVVVAWKVMTRPCHLLNWRPRRIAVLDSIHDLIKLRLFNAFVPPELASYGAIVSFASHSKRTKAQVEWKVERNNRKEETRTQDPRKSRTIKDVTFCFVDATNVEQLHELNQELFPVTYGKGFYDYVIDAPEGYCKLVYTNNGHAIGTTCCDVETIKTSGKKHVDCLCILTLGVLETYRRSKIGTMLLDSVITQARKDNLAFVYLHVQSGNLSALRFYIAHGFQVTKLKRNYYSHIKPPHCLVLRKQLVKSSRS</sequence>
<dbReference type="PROSITE" id="PS51186">
    <property type="entry name" value="GNAT"/>
    <property type="match status" value="1"/>
</dbReference>
<dbReference type="OrthoDB" id="47374at2759"/>
<dbReference type="Gene3D" id="3.40.630.30">
    <property type="match status" value="1"/>
</dbReference>
<evidence type="ECO:0000256" key="2">
    <source>
        <dbReference type="ARBA" id="ARBA00023315"/>
    </source>
</evidence>
<dbReference type="EMBL" id="SHOA02000009">
    <property type="protein sequence ID" value="TDH74066.1"/>
    <property type="molecule type" value="Genomic_DNA"/>
</dbReference>
<dbReference type="Pfam" id="PF00583">
    <property type="entry name" value="Acetyltransf_1"/>
    <property type="match status" value="1"/>
</dbReference>
<dbReference type="Proteomes" id="UP000294530">
    <property type="component" value="Unassembled WGS sequence"/>
</dbReference>
<dbReference type="InterPro" id="IPR051556">
    <property type="entry name" value="N-term/lysine_N-AcTrnsfr"/>
</dbReference>
<name>A0A976NZW5_BRELC</name>
<dbReference type="SUPFAM" id="SSF55729">
    <property type="entry name" value="Acyl-CoA N-acyltransferases (Nat)"/>
    <property type="match status" value="1"/>
</dbReference>
<dbReference type="KEGG" id="blac:94349669"/>
<gene>
    <name evidence="4" type="ORF">CCR75_005924</name>
</gene>
<dbReference type="AlphaFoldDB" id="A0A976NZW5"/>
<dbReference type="GO" id="GO:0007064">
    <property type="term" value="P:mitotic sister chromatid cohesion"/>
    <property type="evidence" value="ECO:0007669"/>
    <property type="project" value="TreeGrafter"/>
</dbReference>
<proteinExistence type="predicted"/>
<dbReference type="InterPro" id="IPR016181">
    <property type="entry name" value="Acyl_CoA_acyltransferase"/>
</dbReference>
<keyword evidence="2" id="KW-0012">Acyltransferase</keyword>
<dbReference type="GO" id="GO:0031415">
    <property type="term" value="C:NatA complex"/>
    <property type="evidence" value="ECO:0007669"/>
    <property type="project" value="TreeGrafter"/>
</dbReference>
<dbReference type="CDD" id="cd04301">
    <property type="entry name" value="NAT_SF"/>
    <property type="match status" value="1"/>
</dbReference>
<dbReference type="GO" id="GO:0008080">
    <property type="term" value="F:N-acetyltransferase activity"/>
    <property type="evidence" value="ECO:0007669"/>
    <property type="project" value="TreeGrafter"/>
</dbReference>
<keyword evidence="5" id="KW-1185">Reference proteome</keyword>
<dbReference type="RefSeq" id="XP_067823564.1">
    <property type="nucleotide sequence ID" value="XM_067963998.1"/>
</dbReference>
<dbReference type="InterPro" id="IPR000182">
    <property type="entry name" value="GNAT_dom"/>
</dbReference>
<evidence type="ECO:0000313" key="5">
    <source>
        <dbReference type="Proteomes" id="UP000294530"/>
    </source>
</evidence>
<protein>
    <recommendedName>
        <fullName evidence="3">N-acetyltransferase domain-containing protein</fullName>
    </recommendedName>
</protein>
<evidence type="ECO:0000313" key="4">
    <source>
        <dbReference type="EMBL" id="TDH74066.1"/>
    </source>
</evidence>
<dbReference type="PANTHER" id="PTHR42919">
    <property type="entry name" value="N-ALPHA-ACETYLTRANSFERASE"/>
    <property type="match status" value="1"/>
</dbReference>
<organism evidence="4 5">
    <name type="scientific">Bremia lactucae</name>
    <name type="common">Lettuce downy mildew</name>
    <dbReference type="NCBI Taxonomy" id="4779"/>
    <lineage>
        <taxon>Eukaryota</taxon>
        <taxon>Sar</taxon>
        <taxon>Stramenopiles</taxon>
        <taxon>Oomycota</taxon>
        <taxon>Peronosporomycetes</taxon>
        <taxon>Peronosporales</taxon>
        <taxon>Peronosporaceae</taxon>
        <taxon>Bremia</taxon>
    </lineage>
</organism>
<evidence type="ECO:0000256" key="1">
    <source>
        <dbReference type="ARBA" id="ARBA00022679"/>
    </source>
</evidence>
<accession>A0A976NZW5</accession>
<dbReference type="GeneID" id="94349669"/>
<dbReference type="PANTHER" id="PTHR42919:SF8">
    <property type="entry name" value="N-ALPHA-ACETYLTRANSFERASE 50"/>
    <property type="match status" value="1"/>
</dbReference>